<protein>
    <submittedName>
        <fullName evidence="1">Uncharacterized protein</fullName>
    </submittedName>
</protein>
<comment type="caution">
    <text evidence="1">The sequence shown here is derived from an EMBL/GenBank/DDBJ whole genome shotgun (WGS) entry which is preliminary data.</text>
</comment>
<dbReference type="STRING" id="1664694.A0A0N1HCB2"/>
<dbReference type="OrthoDB" id="5194044at2759"/>
<proteinExistence type="predicted"/>
<accession>A0A0N1HCB2</accession>
<gene>
    <name evidence="1" type="ORF">AB675_5407</name>
</gene>
<evidence type="ECO:0000313" key="1">
    <source>
        <dbReference type="EMBL" id="KPI41924.1"/>
    </source>
</evidence>
<dbReference type="EMBL" id="LFJN01000008">
    <property type="protein sequence ID" value="KPI41924.1"/>
    <property type="molecule type" value="Genomic_DNA"/>
</dbReference>
<name>A0A0N1HCB2_9EURO</name>
<dbReference type="GeneID" id="28737496"/>
<sequence length="286" mass="31518">MVLPYYNQLAVVPTTLNHPAAGHWERVEDWPKTFPLNPTYTLALQAPSATTAYYASLPNAQATYYWAGNGTTQPAGYYYHNGQYYGATPPPTATGWQYPSPTSYSSYYYSTSYPSNNAFSSYPYSYQYTYPYSSYRYSPSFYTAPPAHWPSAWPAPPAPSAWYPGWSAPSTWPGSTANAAATAAWYIAQNTAMAQLPSAPMYFVGSSPAEIAAQNAALAAMLNVPVPGGNQLIPFKPSTNPQFWCKELDGSWTLREQNDILTGDIGAGVWEKHPTSGYHYFVRAPM</sequence>
<dbReference type="AlphaFoldDB" id="A0A0N1HCB2"/>
<reference evidence="1 2" key="1">
    <citation type="submission" date="2015-06" db="EMBL/GenBank/DDBJ databases">
        <title>Draft genome of the ant-associated black yeast Phialophora attae CBS 131958.</title>
        <authorList>
            <person name="Moreno L.F."/>
            <person name="Stielow B.J."/>
            <person name="de Hoog S."/>
            <person name="Vicente V.A."/>
            <person name="Weiss V.A."/>
            <person name="de Vries M."/>
            <person name="Cruz L.M."/>
            <person name="Souza E.M."/>
        </authorList>
    </citation>
    <scope>NUCLEOTIDE SEQUENCE [LARGE SCALE GENOMIC DNA]</scope>
    <source>
        <strain evidence="1 2">CBS 131958</strain>
    </source>
</reference>
<keyword evidence="2" id="KW-1185">Reference proteome</keyword>
<evidence type="ECO:0000313" key="2">
    <source>
        <dbReference type="Proteomes" id="UP000038010"/>
    </source>
</evidence>
<dbReference type="VEuPathDB" id="FungiDB:AB675_5407"/>
<dbReference type="RefSeq" id="XP_018001887.1">
    <property type="nucleotide sequence ID" value="XM_018145616.1"/>
</dbReference>
<organism evidence="1 2">
    <name type="scientific">Cyphellophora attinorum</name>
    <dbReference type="NCBI Taxonomy" id="1664694"/>
    <lineage>
        <taxon>Eukaryota</taxon>
        <taxon>Fungi</taxon>
        <taxon>Dikarya</taxon>
        <taxon>Ascomycota</taxon>
        <taxon>Pezizomycotina</taxon>
        <taxon>Eurotiomycetes</taxon>
        <taxon>Chaetothyriomycetidae</taxon>
        <taxon>Chaetothyriales</taxon>
        <taxon>Cyphellophoraceae</taxon>
        <taxon>Cyphellophora</taxon>
    </lineage>
</organism>
<dbReference type="Proteomes" id="UP000038010">
    <property type="component" value="Unassembled WGS sequence"/>
</dbReference>